<accession>A0A7M6DM32</accession>
<feature type="domain" description="C2H2-type" evidence="14">
    <location>
        <begin position="833"/>
        <end position="860"/>
    </location>
</feature>
<dbReference type="AlphaFoldDB" id="A0A7M6DM32"/>
<feature type="domain" description="C2H2-type" evidence="14">
    <location>
        <begin position="340"/>
        <end position="368"/>
    </location>
</feature>
<dbReference type="Pfam" id="PF00096">
    <property type="entry name" value="zf-C2H2"/>
    <property type="match status" value="14"/>
</dbReference>
<dbReference type="SMART" id="SM00355">
    <property type="entry name" value="ZnF_C2H2"/>
    <property type="match status" value="20"/>
</dbReference>
<feature type="domain" description="C2H2-type" evidence="14">
    <location>
        <begin position="312"/>
        <end position="339"/>
    </location>
</feature>
<dbReference type="GO" id="GO:0000978">
    <property type="term" value="F:RNA polymerase II cis-regulatory region sequence-specific DNA binding"/>
    <property type="evidence" value="ECO:0007669"/>
    <property type="project" value="TreeGrafter"/>
</dbReference>
<dbReference type="PROSITE" id="PS00028">
    <property type="entry name" value="ZINC_FINGER_C2H2_1"/>
    <property type="match status" value="17"/>
</dbReference>
<reference evidence="15" key="1">
    <citation type="submission" date="2021-01" db="UniProtKB">
        <authorList>
            <consortium name="EnsemblMetazoa"/>
        </authorList>
    </citation>
    <scope>IDENTIFICATION</scope>
</reference>
<comment type="function">
    <text evidence="1">May be involved in transcriptional regulation.</text>
</comment>
<feature type="domain" description="C2H2-type" evidence="14">
    <location>
        <begin position="457"/>
        <end position="484"/>
    </location>
</feature>
<dbReference type="InterPro" id="IPR036236">
    <property type="entry name" value="Znf_C2H2_sf"/>
</dbReference>
<dbReference type="OrthoDB" id="5984310at2759"/>
<dbReference type="FunFam" id="3.30.160.60:FF:001174">
    <property type="entry name" value="zinc finger protein 527 isoform X1"/>
    <property type="match status" value="1"/>
</dbReference>
<evidence type="ECO:0000256" key="4">
    <source>
        <dbReference type="ARBA" id="ARBA00022723"/>
    </source>
</evidence>
<dbReference type="RefSeq" id="XP_066936587.1">
    <property type="nucleotide sequence ID" value="XM_067080486.1"/>
</dbReference>
<sequence length="1099" mass="125355">MDKQTLVLEHDAELARKSSQNAIMMEVTGSDEETDKDLTIQQMEFENEKSENIKVNQETEETCHHNAENKDSDEQSHMTTVEDIIDKKIEDSHIFVSDEVDMQIESGRGKPQANHSAEHQDFEAQINEEIVDQEMSEEELNKENDRIVIEAIVREDEELAIKRYQDVDRIDGERHGDCTSKGNHIAEENDDSGDIELEPNLLNKSECEYVKKMNSKGVTDTDTDQQNETFKEKSTGADKPVEVNKAVASLIQIEEESLREEEQAFDGGDGGVEEEGQDIVVMVGLPNEHSESNEEKEITTRSGTYSAAKTLNQCLVCNKTFNTIGGLHKHLRTHKNNKENECKKCGKLFTDPSYLERHECMKLSTEEPSEKPYSCTECGKNYKQQYLLKRHMCSHTGEKPYKCGLCEREFGCNSDLQKHLMIHTGEKPFRCDICDKAFTRKNDLHRHKFIHSDVRPFVCDICTKGFNRTSDLRRHKRIHTGETPYKCDECGEVFSQKTSLNVHQRQHTGERPFKCKKCGKSFSVNCNLRRHLLSHHGDAPFNCEQCGKSFNNSKTYEKHLKLHQGEELFNCGKCEMGFSTEDEYKQHECAVDLEEKPHQCDTCGKRFKKLSDLKRHVRIHTGEKPYKCKDCGKMFSQSGTLQVHGRTIHNWKDSEKCDVCGKTFTTTEALKIHILKHTDKKPYKCKVCEKDFAHSSDLKRHSLIHTGERPYKCDICVKGFVSSSDLQRHRRTHTGEKPYKCDLCPKEFSQLYNLKLHSRSHVTDEVITSIPKGVKQHQCHLCDKKFLQPSSLKIHLRSHSGEKPYNCQLCGKLFSISCNLKRHLFTHSGEKPFECSICAKRFNVFTNLRTHFRLHTGEKPYKCKDCTKAFSDMSSLRKHRCSEKNFFQPLPPSVHVTVKTDEGETETENDVIEDDVKIVAIMKDGVVQWVVQPNLLGQGNSSETMDDEDSNDEQSNIENSFQQGDLLSQEEPFPTDENIALSPPTMSKRPLENKIVKIFRQKSGVPAPVNQVVVEDCEENGETNSQRSNLQDISLAGDDDSGFDNQVPISIIDILKGNLQHEVINSSCTGLINDQTQVVAGEGMVYIEGVCSENISEDL</sequence>
<dbReference type="PANTHER" id="PTHR24384">
    <property type="entry name" value="FINGER PUTATIVE TRANSCRIPTION FACTOR FAMILY-RELATED"/>
    <property type="match status" value="1"/>
</dbReference>
<dbReference type="FunFam" id="3.30.160.60:FF:000100">
    <property type="entry name" value="Zinc finger 45-like"/>
    <property type="match status" value="2"/>
</dbReference>
<keyword evidence="4" id="KW-0479">Metal-binding</keyword>
<dbReference type="PROSITE" id="PS50157">
    <property type="entry name" value="ZINC_FINGER_C2H2_2"/>
    <property type="match status" value="20"/>
</dbReference>
<comment type="similarity">
    <text evidence="3">Belongs to the krueppel C2H2-type zinc-finger protein family.</text>
</comment>
<feature type="domain" description="C2H2-type" evidence="14">
    <location>
        <begin position="655"/>
        <end position="682"/>
    </location>
</feature>
<feature type="domain" description="C2H2-type" evidence="14">
    <location>
        <begin position="541"/>
        <end position="568"/>
    </location>
</feature>
<keyword evidence="11" id="KW-0539">Nucleus</keyword>
<dbReference type="EnsemblMetazoa" id="CLYHEMT015642.1">
    <property type="protein sequence ID" value="CLYHEMP015642.1"/>
    <property type="gene ID" value="CLYHEMG015642"/>
</dbReference>
<dbReference type="GO" id="GO:0000981">
    <property type="term" value="F:DNA-binding transcription factor activity, RNA polymerase II-specific"/>
    <property type="evidence" value="ECO:0007669"/>
    <property type="project" value="TreeGrafter"/>
</dbReference>
<dbReference type="Gene3D" id="3.30.160.60">
    <property type="entry name" value="Classic Zinc Finger"/>
    <property type="match status" value="18"/>
</dbReference>
<feature type="domain" description="C2H2-type" evidence="14">
    <location>
        <begin position="373"/>
        <end position="400"/>
    </location>
</feature>
<keyword evidence="9" id="KW-0238">DNA-binding</keyword>
<evidence type="ECO:0000256" key="10">
    <source>
        <dbReference type="ARBA" id="ARBA00023163"/>
    </source>
</evidence>
<feature type="region of interest" description="Disordered" evidence="13">
    <location>
        <begin position="174"/>
        <end position="196"/>
    </location>
</feature>
<evidence type="ECO:0000256" key="9">
    <source>
        <dbReference type="ARBA" id="ARBA00023125"/>
    </source>
</evidence>
<feature type="domain" description="C2H2-type" evidence="14">
    <location>
        <begin position="513"/>
        <end position="540"/>
    </location>
</feature>
<evidence type="ECO:0000256" key="3">
    <source>
        <dbReference type="ARBA" id="ARBA00006991"/>
    </source>
</evidence>
<dbReference type="GeneID" id="136824333"/>
<dbReference type="FunFam" id="3.30.160.60:FF:002343">
    <property type="entry name" value="Zinc finger protein 33A"/>
    <property type="match status" value="2"/>
</dbReference>
<keyword evidence="16" id="KW-1185">Reference proteome</keyword>
<evidence type="ECO:0000313" key="15">
    <source>
        <dbReference type="EnsemblMetazoa" id="CLYHEMP015642.1"/>
    </source>
</evidence>
<dbReference type="FunFam" id="3.30.160.60:FF:001480">
    <property type="entry name" value="Si:cabz01071911.3"/>
    <property type="match status" value="1"/>
</dbReference>
<feature type="domain" description="C2H2-type" evidence="14">
    <location>
        <begin position="711"/>
        <end position="738"/>
    </location>
</feature>
<dbReference type="FunFam" id="3.30.160.60:FF:000690">
    <property type="entry name" value="Zinc finger protein 354C"/>
    <property type="match status" value="1"/>
</dbReference>
<feature type="domain" description="C2H2-type" evidence="14">
    <location>
        <begin position="569"/>
        <end position="597"/>
    </location>
</feature>
<dbReference type="FunFam" id="3.30.160.60:FF:001732">
    <property type="entry name" value="Zgc:162936"/>
    <property type="match status" value="1"/>
</dbReference>
<dbReference type="GO" id="GO:0005694">
    <property type="term" value="C:chromosome"/>
    <property type="evidence" value="ECO:0007669"/>
    <property type="project" value="UniProtKB-ARBA"/>
</dbReference>
<feature type="domain" description="C2H2-type" evidence="14">
    <location>
        <begin position="626"/>
        <end position="654"/>
    </location>
</feature>
<dbReference type="GO" id="GO:0005634">
    <property type="term" value="C:nucleus"/>
    <property type="evidence" value="ECO:0007669"/>
    <property type="project" value="UniProtKB-SubCell"/>
</dbReference>
<dbReference type="InterPro" id="IPR050752">
    <property type="entry name" value="C2H2-ZF_domain"/>
</dbReference>
<feature type="domain" description="C2H2-type" evidence="14">
    <location>
        <begin position="861"/>
        <end position="880"/>
    </location>
</feature>
<feature type="domain" description="C2H2-type" evidence="14">
    <location>
        <begin position="805"/>
        <end position="832"/>
    </location>
</feature>
<evidence type="ECO:0000256" key="12">
    <source>
        <dbReference type="PROSITE-ProRule" id="PRU00042"/>
    </source>
</evidence>
<dbReference type="GO" id="GO:0008270">
    <property type="term" value="F:zinc ion binding"/>
    <property type="evidence" value="ECO:0007669"/>
    <property type="project" value="UniProtKB-KW"/>
</dbReference>
<evidence type="ECO:0000256" key="6">
    <source>
        <dbReference type="ARBA" id="ARBA00022771"/>
    </source>
</evidence>
<keyword evidence="6 12" id="KW-0863">Zinc-finger</keyword>
<feature type="domain" description="C2H2-type" evidence="14">
    <location>
        <begin position="429"/>
        <end position="456"/>
    </location>
</feature>
<feature type="domain" description="C2H2-type" evidence="14">
    <location>
        <begin position="739"/>
        <end position="766"/>
    </location>
</feature>
<feature type="domain" description="C2H2-type" evidence="14">
    <location>
        <begin position="777"/>
        <end position="804"/>
    </location>
</feature>
<keyword evidence="7" id="KW-0862">Zinc</keyword>
<keyword evidence="10" id="KW-0804">Transcription</keyword>
<name>A0A7M6DM32_9CNID</name>
<protein>
    <recommendedName>
        <fullName evidence="14">C2H2-type domain-containing protein</fullName>
    </recommendedName>
</protein>
<dbReference type="SUPFAM" id="SSF57667">
    <property type="entry name" value="beta-beta-alpha zinc fingers"/>
    <property type="match status" value="11"/>
</dbReference>
<feature type="domain" description="C2H2-type" evidence="14">
    <location>
        <begin position="401"/>
        <end position="428"/>
    </location>
</feature>
<evidence type="ECO:0000256" key="2">
    <source>
        <dbReference type="ARBA" id="ARBA00004123"/>
    </source>
</evidence>
<dbReference type="FunFam" id="3.30.160.60:FF:001016">
    <property type="entry name" value="zinc finger protein 850-like"/>
    <property type="match status" value="2"/>
</dbReference>
<dbReference type="Pfam" id="PF13465">
    <property type="entry name" value="zf-H2C2_2"/>
    <property type="match status" value="1"/>
</dbReference>
<dbReference type="FunFam" id="3.30.160.60:FF:001384">
    <property type="entry name" value="Zinc finger protein"/>
    <property type="match status" value="1"/>
</dbReference>
<dbReference type="GO" id="GO:0045893">
    <property type="term" value="P:positive regulation of DNA-templated transcription"/>
    <property type="evidence" value="ECO:0007669"/>
    <property type="project" value="UniProtKB-ARBA"/>
</dbReference>
<evidence type="ECO:0000256" key="11">
    <source>
        <dbReference type="ARBA" id="ARBA00023242"/>
    </source>
</evidence>
<evidence type="ECO:0000256" key="5">
    <source>
        <dbReference type="ARBA" id="ARBA00022737"/>
    </source>
</evidence>
<feature type="compositionally biased region" description="Polar residues" evidence="13">
    <location>
        <begin position="216"/>
        <end position="228"/>
    </location>
</feature>
<dbReference type="Pfam" id="PF13912">
    <property type="entry name" value="zf-C2H2_6"/>
    <property type="match status" value="1"/>
</dbReference>
<dbReference type="FunFam" id="3.30.160.60:FF:000744">
    <property type="entry name" value="zinc finger E-box-binding homeobox 1"/>
    <property type="match status" value="1"/>
</dbReference>
<feature type="domain" description="C2H2-type" evidence="14">
    <location>
        <begin position="485"/>
        <end position="512"/>
    </location>
</feature>
<feature type="region of interest" description="Disordered" evidence="13">
    <location>
        <begin position="936"/>
        <end position="956"/>
    </location>
</feature>
<evidence type="ECO:0000313" key="16">
    <source>
        <dbReference type="Proteomes" id="UP000594262"/>
    </source>
</evidence>
<feature type="domain" description="C2H2-type" evidence="14">
    <location>
        <begin position="683"/>
        <end position="710"/>
    </location>
</feature>
<dbReference type="PANTHER" id="PTHR24384:SF189">
    <property type="entry name" value="C2H2-TYPE DOMAIN-CONTAINING PROTEIN-RELATED"/>
    <property type="match status" value="1"/>
</dbReference>
<evidence type="ECO:0000256" key="8">
    <source>
        <dbReference type="ARBA" id="ARBA00023015"/>
    </source>
</evidence>
<evidence type="ECO:0000256" key="1">
    <source>
        <dbReference type="ARBA" id="ARBA00003767"/>
    </source>
</evidence>
<dbReference type="InterPro" id="IPR013087">
    <property type="entry name" value="Znf_C2H2_type"/>
</dbReference>
<evidence type="ECO:0000256" key="7">
    <source>
        <dbReference type="ARBA" id="ARBA00022833"/>
    </source>
</evidence>
<dbReference type="FunFam" id="3.30.160.60:FF:000512">
    <property type="entry name" value="zinc finger protein 197 isoform X1"/>
    <property type="match status" value="1"/>
</dbReference>
<dbReference type="FunFam" id="3.30.160.60:FF:000226">
    <property type="entry name" value="Zinc finger protein 236 variant"/>
    <property type="match status" value="1"/>
</dbReference>
<comment type="subcellular location">
    <subcellularLocation>
        <location evidence="2">Nucleus</location>
    </subcellularLocation>
</comment>
<feature type="domain" description="C2H2-type" evidence="14">
    <location>
        <begin position="598"/>
        <end position="625"/>
    </location>
</feature>
<dbReference type="FunFam" id="3.30.160.60:FF:000303">
    <property type="entry name" value="Zinc finger protein 41"/>
    <property type="match status" value="1"/>
</dbReference>
<evidence type="ECO:0000256" key="13">
    <source>
        <dbReference type="SAM" id="MobiDB-lite"/>
    </source>
</evidence>
<feature type="region of interest" description="Disordered" evidence="13">
    <location>
        <begin position="215"/>
        <end position="237"/>
    </location>
</feature>
<organism evidence="15 16">
    <name type="scientific">Clytia hemisphaerica</name>
    <dbReference type="NCBI Taxonomy" id="252671"/>
    <lineage>
        <taxon>Eukaryota</taxon>
        <taxon>Metazoa</taxon>
        <taxon>Cnidaria</taxon>
        <taxon>Hydrozoa</taxon>
        <taxon>Hydroidolina</taxon>
        <taxon>Leptothecata</taxon>
        <taxon>Obeliida</taxon>
        <taxon>Clytiidae</taxon>
        <taxon>Clytia</taxon>
    </lineage>
</organism>
<dbReference type="FunFam" id="3.30.160.60:FF:000495">
    <property type="entry name" value="zinc finger protein 668"/>
    <property type="match status" value="1"/>
</dbReference>
<proteinExistence type="inferred from homology"/>
<evidence type="ECO:0000259" key="14">
    <source>
        <dbReference type="PROSITE" id="PS50157"/>
    </source>
</evidence>
<dbReference type="Proteomes" id="UP000594262">
    <property type="component" value="Unplaced"/>
</dbReference>
<keyword evidence="5" id="KW-0677">Repeat</keyword>
<keyword evidence="8" id="KW-0805">Transcription regulation</keyword>